<reference evidence="9 10" key="1">
    <citation type="submission" date="2024-04" db="EMBL/GenBank/DDBJ databases">
        <title>The reference genome of an endangered Asteraceae, Deinandra increscens subsp. villosa, native to the Central Coast of California.</title>
        <authorList>
            <person name="Guilliams M."/>
            <person name="Hasenstab-Lehman K."/>
            <person name="Meyer R."/>
            <person name="Mcevoy S."/>
        </authorList>
    </citation>
    <scope>NUCLEOTIDE SEQUENCE [LARGE SCALE GENOMIC DNA]</scope>
    <source>
        <tissue evidence="9">Leaf</tissue>
    </source>
</reference>
<dbReference type="Pfam" id="PF00188">
    <property type="entry name" value="CAP"/>
    <property type="match status" value="1"/>
</dbReference>
<dbReference type="PRINTS" id="PR00837">
    <property type="entry name" value="V5TPXLIKE"/>
</dbReference>
<evidence type="ECO:0000313" key="10">
    <source>
        <dbReference type="Proteomes" id="UP001408789"/>
    </source>
</evidence>
<dbReference type="SMART" id="SM00198">
    <property type="entry name" value="SCP"/>
    <property type="match status" value="1"/>
</dbReference>
<gene>
    <name evidence="9" type="ORF">SSX86_002040</name>
</gene>
<dbReference type="PROSITE" id="PS01010">
    <property type="entry name" value="CRISP_2"/>
    <property type="match status" value="1"/>
</dbReference>
<dbReference type="CDD" id="cd05381">
    <property type="entry name" value="CAP_PR-1"/>
    <property type="match status" value="1"/>
</dbReference>
<keyword evidence="5" id="KW-1015">Disulfide bond</keyword>
<dbReference type="GO" id="GO:0098542">
    <property type="term" value="P:defense response to other organism"/>
    <property type="evidence" value="ECO:0007669"/>
    <property type="project" value="UniProtKB-ARBA"/>
</dbReference>
<dbReference type="PROSITE" id="PS01009">
    <property type="entry name" value="CRISP_1"/>
    <property type="match status" value="1"/>
</dbReference>
<dbReference type="GO" id="GO:0005576">
    <property type="term" value="C:extracellular region"/>
    <property type="evidence" value="ECO:0007669"/>
    <property type="project" value="InterPro"/>
</dbReference>
<keyword evidence="10" id="KW-1185">Reference proteome</keyword>
<dbReference type="SUPFAM" id="SSF55797">
    <property type="entry name" value="PR-1-like"/>
    <property type="match status" value="1"/>
</dbReference>
<feature type="domain" description="SCP" evidence="8">
    <location>
        <begin position="27"/>
        <end position="160"/>
    </location>
</feature>
<dbReference type="InterPro" id="IPR001283">
    <property type="entry name" value="CRISP-related"/>
</dbReference>
<keyword evidence="3 7" id="KW-0732">Signal</keyword>
<organism evidence="9 10">
    <name type="scientific">Deinandra increscens subsp. villosa</name>
    <dbReference type="NCBI Taxonomy" id="3103831"/>
    <lineage>
        <taxon>Eukaryota</taxon>
        <taxon>Viridiplantae</taxon>
        <taxon>Streptophyta</taxon>
        <taxon>Embryophyta</taxon>
        <taxon>Tracheophyta</taxon>
        <taxon>Spermatophyta</taxon>
        <taxon>Magnoliopsida</taxon>
        <taxon>eudicotyledons</taxon>
        <taxon>Gunneridae</taxon>
        <taxon>Pentapetalae</taxon>
        <taxon>asterids</taxon>
        <taxon>campanulids</taxon>
        <taxon>Asterales</taxon>
        <taxon>Asteraceae</taxon>
        <taxon>Asteroideae</taxon>
        <taxon>Heliantheae alliance</taxon>
        <taxon>Madieae</taxon>
        <taxon>Madiinae</taxon>
        <taxon>Deinandra</taxon>
    </lineage>
</organism>
<sequence length="164" mass="17679">MGSFKLSFSLICCFLTLAIFHTTNAQNSQQDYLNAHNTARSQVGVGNMVWNATVAAYAQTYANQRAAYCNLVNSGGPYGENLATGGSTFTGTAAVNLWVGEKTYYDYPTNACASGHVCGHYTQVVWANSDQLGCARVQCTNISGWWFVICSYHPAGNIAGQSPY</sequence>
<dbReference type="InterPro" id="IPR018244">
    <property type="entry name" value="Allrgn_V5/Tpx1_CS"/>
</dbReference>
<evidence type="ECO:0000256" key="4">
    <source>
        <dbReference type="ARBA" id="ARBA00022821"/>
    </source>
</evidence>
<evidence type="ECO:0000256" key="3">
    <source>
        <dbReference type="ARBA" id="ARBA00022729"/>
    </source>
</evidence>
<dbReference type="PANTHER" id="PTHR10334">
    <property type="entry name" value="CYSTEINE-RICH SECRETORY PROTEIN-RELATED"/>
    <property type="match status" value="1"/>
</dbReference>
<evidence type="ECO:0000256" key="7">
    <source>
        <dbReference type="SAM" id="SignalP"/>
    </source>
</evidence>
<evidence type="ECO:0000256" key="2">
    <source>
        <dbReference type="ARBA" id="ARBA00009923"/>
    </source>
</evidence>
<dbReference type="InterPro" id="IPR002413">
    <property type="entry name" value="V5_allergen-like"/>
</dbReference>
<dbReference type="Gene3D" id="3.40.33.10">
    <property type="entry name" value="CAP"/>
    <property type="match status" value="1"/>
</dbReference>
<keyword evidence="6" id="KW-0568">Pathogenesis-related protein</keyword>
<evidence type="ECO:0000259" key="8">
    <source>
        <dbReference type="SMART" id="SM00198"/>
    </source>
</evidence>
<feature type="chain" id="PRO_5042868039" description="SCP domain-containing protein" evidence="7">
    <location>
        <begin position="26"/>
        <end position="164"/>
    </location>
</feature>
<dbReference type="FunFam" id="3.40.33.10:FF:000006">
    <property type="entry name" value="Putative pathogenesis-related protein 1"/>
    <property type="match status" value="1"/>
</dbReference>
<feature type="signal peptide" evidence="7">
    <location>
        <begin position="1"/>
        <end position="25"/>
    </location>
</feature>
<evidence type="ECO:0000256" key="6">
    <source>
        <dbReference type="ARBA" id="ARBA00023265"/>
    </source>
</evidence>
<evidence type="ECO:0000256" key="5">
    <source>
        <dbReference type="ARBA" id="ARBA00023157"/>
    </source>
</evidence>
<accession>A0AAP0H7N2</accession>
<evidence type="ECO:0000256" key="1">
    <source>
        <dbReference type="ARBA" id="ARBA00003143"/>
    </source>
</evidence>
<dbReference type="AlphaFoldDB" id="A0AAP0H7N2"/>
<dbReference type="InterPro" id="IPR014044">
    <property type="entry name" value="CAP_dom"/>
</dbReference>
<proteinExistence type="inferred from homology"/>
<dbReference type="Proteomes" id="UP001408789">
    <property type="component" value="Unassembled WGS sequence"/>
</dbReference>
<dbReference type="PRINTS" id="PR00838">
    <property type="entry name" value="V5ALLERGEN"/>
</dbReference>
<dbReference type="EMBL" id="JBCNJP010000006">
    <property type="protein sequence ID" value="KAK9077983.1"/>
    <property type="molecule type" value="Genomic_DNA"/>
</dbReference>
<evidence type="ECO:0000313" key="9">
    <source>
        <dbReference type="EMBL" id="KAK9077983.1"/>
    </source>
</evidence>
<protein>
    <recommendedName>
        <fullName evidence="8">SCP domain-containing protein</fullName>
    </recommendedName>
</protein>
<comment type="function">
    <text evidence="1">Probably involved in the defense reaction of plants against pathogens.</text>
</comment>
<comment type="similarity">
    <text evidence="2">Belongs to the CRISP family.</text>
</comment>
<name>A0AAP0H7N2_9ASTR</name>
<dbReference type="InterPro" id="IPR035940">
    <property type="entry name" value="CAP_sf"/>
</dbReference>
<keyword evidence="4" id="KW-0611">Plant defense</keyword>
<comment type="caution">
    <text evidence="9">The sequence shown here is derived from an EMBL/GenBank/DDBJ whole genome shotgun (WGS) entry which is preliminary data.</text>
</comment>